<accession>A0AAW8NDP2</accession>
<reference evidence="1" key="1">
    <citation type="submission" date="2023-07" db="EMBL/GenBank/DDBJ databases">
        <title>Sorghum-associated microbial communities from plants grown in Nebraska, USA.</title>
        <authorList>
            <person name="Schachtman D."/>
        </authorList>
    </citation>
    <scope>NUCLEOTIDE SEQUENCE</scope>
    <source>
        <strain evidence="1">BE261</strain>
    </source>
</reference>
<proteinExistence type="predicted"/>
<evidence type="ECO:0000313" key="2">
    <source>
        <dbReference type="Proteomes" id="UP001262032"/>
    </source>
</evidence>
<dbReference type="EMBL" id="JAVDWN010000008">
    <property type="protein sequence ID" value="MDR7164440.1"/>
    <property type="molecule type" value="Genomic_DNA"/>
</dbReference>
<name>A0AAW8NDP2_PSEOX</name>
<protein>
    <submittedName>
        <fullName evidence="1">Uncharacterized protein</fullName>
    </submittedName>
</protein>
<evidence type="ECO:0000313" key="1">
    <source>
        <dbReference type="EMBL" id="MDR7164440.1"/>
    </source>
</evidence>
<dbReference type="AlphaFoldDB" id="A0AAW8NDP2"/>
<organism evidence="1 2">
    <name type="scientific">Pseudarthrobacter oxydans</name>
    <name type="common">Arthrobacter oxydans</name>
    <dbReference type="NCBI Taxonomy" id="1671"/>
    <lineage>
        <taxon>Bacteria</taxon>
        <taxon>Bacillati</taxon>
        <taxon>Actinomycetota</taxon>
        <taxon>Actinomycetes</taxon>
        <taxon>Micrococcales</taxon>
        <taxon>Micrococcaceae</taxon>
        <taxon>Pseudarthrobacter</taxon>
    </lineage>
</organism>
<dbReference type="RefSeq" id="WP_310258170.1">
    <property type="nucleotide sequence ID" value="NZ_JAVDWN010000008.1"/>
</dbReference>
<gene>
    <name evidence="1" type="ORF">J2X12_002477</name>
</gene>
<dbReference type="Proteomes" id="UP001262032">
    <property type="component" value="Unassembled WGS sequence"/>
</dbReference>
<comment type="caution">
    <text evidence="1">The sequence shown here is derived from an EMBL/GenBank/DDBJ whole genome shotgun (WGS) entry which is preliminary data.</text>
</comment>
<sequence>MTIYRLVLGAAHSYAGTPIDRSVNAVLKRENDVYGAIDGH</sequence>